<dbReference type="Pfam" id="PF00202">
    <property type="entry name" value="Aminotran_3"/>
    <property type="match status" value="2"/>
</dbReference>
<dbReference type="AlphaFoldDB" id="A0A2P7ZUC3"/>
<reference evidence="5 6" key="1">
    <citation type="submission" date="2017-05" db="EMBL/GenBank/DDBJ databases">
        <title>Draft genome sequence of Elsinoe australis.</title>
        <authorList>
            <person name="Cheng Q."/>
        </authorList>
    </citation>
    <scope>NUCLEOTIDE SEQUENCE [LARGE SCALE GENOMIC DNA]</scope>
    <source>
        <strain evidence="5 6">NL1</strain>
    </source>
</reference>
<evidence type="ECO:0000313" key="6">
    <source>
        <dbReference type="Proteomes" id="UP000243723"/>
    </source>
</evidence>
<dbReference type="NCBIfam" id="NF005685">
    <property type="entry name" value="PRK07483.1"/>
    <property type="match status" value="1"/>
</dbReference>
<dbReference type="Proteomes" id="UP000243723">
    <property type="component" value="Unassembled WGS sequence"/>
</dbReference>
<dbReference type="FunFam" id="3.40.640.10:FF:000004">
    <property type="entry name" value="Acetylornithine aminotransferase"/>
    <property type="match status" value="1"/>
</dbReference>
<proteinExistence type="inferred from homology"/>
<evidence type="ECO:0000256" key="2">
    <source>
        <dbReference type="ARBA" id="ARBA00008954"/>
    </source>
</evidence>
<sequence>MPPALISPSLPPLPESKLPSSVLHRTLHTDPQKVTSAKGLYLTLANGQRILDATGGAAVSCLGHGDERVKAAVMDQMDKVAYCHSLFYGTDAVEELARELVETTGGEMGRAFFVSSGEFFFGVLLLWEEERGWGSEAMEAAMKMARQYFLEVSPAESKRVNFIARKESYHGTTLGSLSVGGHRSRRALFEPMLLQNVSRVSPCNAYRFMKDGESVEQYVARLAEELDQEFQRLGPETVCAFVAEPVVGAALGCVPSVPGYFAAMRDVCRKHGALLIMDEVMSGCGRTGTIHAWQAPEIGFAPDIQTLGKALGGGHVPVAAMLVNKRVVDTLQKGTGAFSHGQTYQGHPVACRAALETLRIIKEENLVENVATVGRYMGQLLEERVGILPYVGNIRGKGFFWGIEFVKDKTTKQAFPPKLGIAMGVHELGLQEPYNVSIYPGTGTVDGREGDHVLLAPPYTASKEDVEMIVDLTARVIKEHFDVMEQNNKLLP</sequence>
<name>A0A2P7ZUC3_9PEZI</name>
<gene>
    <name evidence="5" type="ORF">B9Z65_3080</name>
</gene>
<dbReference type="InterPro" id="IPR015421">
    <property type="entry name" value="PyrdxlP-dep_Trfase_major"/>
</dbReference>
<dbReference type="PANTHER" id="PTHR43094:SF1">
    <property type="entry name" value="AMINOTRANSFERASE CLASS-III"/>
    <property type="match status" value="1"/>
</dbReference>
<dbReference type="STRING" id="40998.A0A2P7ZUC3"/>
<dbReference type="InterPro" id="IPR015424">
    <property type="entry name" value="PyrdxlP-dep_Trfase"/>
</dbReference>
<evidence type="ECO:0008006" key="7">
    <source>
        <dbReference type="Google" id="ProtNLM"/>
    </source>
</evidence>
<evidence type="ECO:0000256" key="4">
    <source>
        <dbReference type="RuleBase" id="RU003560"/>
    </source>
</evidence>
<evidence type="ECO:0000313" key="5">
    <source>
        <dbReference type="EMBL" id="PSK51813.1"/>
    </source>
</evidence>
<organism evidence="5 6">
    <name type="scientific">Elsinoe australis</name>
    <dbReference type="NCBI Taxonomy" id="40998"/>
    <lineage>
        <taxon>Eukaryota</taxon>
        <taxon>Fungi</taxon>
        <taxon>Dikarya</taxon>
        <taxon>Ascomycota</taxon>
        <taxon>Pezizomycotina</taxon>
        <taxon>Dothideomycetes</taxon>
        <taxon>Dothideomycetidae</taxon>
        <taxon>Myriangiales</taxon>
        <taxon>Elsinoaceae</taxon>
        <taxon>Elsinoe</taxon>
    </lineage>
</organism>
<dbReference type="InterPro" id="IPR015422">
    <property type="entry name" value="PyrdxlP-dep_Trfase_small"/>
</dbReference>
<dbReference type="OrthoDB" id="5419315at2759"/>
<keyword evidence="3 4" id="KW-0663">Pyridoxal phosphate</keyword>
<keyword evidence="6" id="KW-1185">Reference proteome</keyword>
<dbReference type="GO" id="GO:0008483">
    <property type="term" value="F:transaminase activity"/>
    <property type="evidence" value="ECO:0007669"/>
    <property type="project" value="InterPro"/>
</dbReference>
<protein>
    <recommendedName>
        <fullName evidence="7">Aminotransferase</fullName>
    </recommendedName>
</protein>
<dbReference type="GO" id="GO:0030170">
    <property type="term" value="F:pyridoxal phosphate binding"/>
    <property type="evidence" value="ECO:0007669"/>
    <property type="project" value="InterPro"/>
</dbReference>
<evidence type="ECO:0000256" key="3">
    <source>
        <dbReference type="ARBA" id="ARBA00022898"/>
    </source>
</evidence>
<comment type="caution">
    <text evidence="5">The sequence shown here is derived from an EMBL/GenBank/DDBJ whole genome shotgun (WGS) entry which is preliminary data.</text>
</comment>
<comment type="cofactor">
    <cofactor evidence="1">
        <name>pyridoxal 5'-phosphate</name>
        <dbReference type="ChEBI" id="CHEBI:597326"/>
    </cofactor>
</comment>
<dbReference type="SUPFAM" id="SSF53383">
    <property type="entry name" value="PLP-dependent transferases"/>
    <property type="match status" value="1"/>
</dbReference>
<comment type="similarity">
    <text evidence="2 4">Belongs to the class-III pyridoxal-phosphate-dependent aminotransferase family.</text>
</comment>
<dbReference type="GO" id="GO:0005829">
    <property type="term" value="C:cytosol"/>
    <property type="evidence" value="ECO:0007669"/>
    <property type="project" value="TreeGrafter"/>
</dbReference>
<evidence type="ECO:0000256" key="1">
    <source>
        <dbReference type="ARBA" id="ARBA00001933"/>
    </source>
</evidence>
<dbReference type="PANTHER" id="PTHR43094">
    <property type="entry name" value="AMINOTRANSFERASE"/>
    <property type="match status" value="1"/>
</dbReference>
<dbReference type="Gene3D" id="3.90.1150.10">
    <property type="entry name" value="Aspartate Aminotransferase, domain 1"/>
    <property type="match status" value="1"/>
</dbReference>
<dbReference type="Gene3D" id="3.40.640.10">
    <property type="entry name" value="Type I PLP-dependent aspartate aminotransferase-like (Major domain)"/>
    <property type="match status" value="1"/>
</dbReference>
<dbReference type="CDD" id="cd00610">
    <property type="entry name" value="OAT_like"/>
    <property type="match status" value="1"/>
</dbReference>
<dbReference type="EMBL" id="NHZQ01000121">
    <property type="protein sequence ID" value="PSK51813.1"/>
    <property type="molecule type" value="Genomic_DNA"/>
</dbReference>
<accession>A0A2P7ZUC3</accession>
<dbReference type="InterPro" id="IPR005814">
    <property type="entry name" value="Aminotrans_3"/>
</dbReference>